<keyword evidence="6" id="KW-0378">Hydrolase</keyword>
<dbReference type="GO" id="GO:0046052">
    <property type="term" value="P:UTP catabolic process"/>
    <property type="evidence" value="ECO:0007669"/>
    <property type="project" value="TreeGrafter"/>
</dbReference>
<evidence type="ECO:0000256" key="4">
    <source>
        <dbReference type="ARBA" id="ARBA00074799"/>
    </source>
</evidence>
<dbReference type="EC" id="3.6.1.8" evidence="3"/>
<dbReference type="InterPro" id="IPR048015">
    <property type="entry name" value="NTP-PPase_MazG-like_N"/>
</dbReference>
<dbReference type="Gene3D" id="1.10.287.1080">
    <property type="entry name" value="MazG-like"/>
    <property type="match status" value="2"/>
</dbReference>
<evidence type="ECO:0000256" key="1">
    <source>
        <dbReference type="ARBA" id="ARBA00052141"/>
    </source>
</evidence>
<dbReference type="EMBL" id="FQYX01000002">
    <property type="protein sequence ID" value="SHI46681.1"/>
    <property type="molecule type" value="Genomic_DNA"/>
</dbReference>
<gene>
    <name evidence="6" type="ORF">SAMN04487911_102152</name>
</gene>
<feature type="domain" description="NTP pyrophosphohydrolase MazG-like" evidence="5">
    <location>
        <begin position="182"/>
        <end position="244"/>
    </location>
</feature>
<dbReference type="FunFam" id="1.10.287.1080:FF:000003">
    <property type="entry name" value="Nucleoside triphosphate pyrophosphohydrolase"/>
    <property type="match status" value="1"/>
</dbReference>
<dbReference type="GO" id="GO:0046061">
    <property type="term" value="P:dATP catabolic process"/>
    <property type="evidence" value="ECO:0007669"/>
    <property type="project" value="TreeGrafter"/>
</dbReference>
<evidence type="ECO:0000313" key="7">
    <source>
        <dbReference type="Proteomes" id="UP000184231"/>
    </source>
</evidence>
<evidence type="ECO:0000256" key="3">
    <source>
        <dbReference type="ARBA" id="ARBA00066372"/>
    </source>
</evidence>
<dbReference type="CDD" id="cd11529">
    <property type="entry name" value="NTP-PPase_MazG_Cterm"/>
    <property type="match status" value="1"/>
</dbReference>
<dbReference type="AlphaFoldDB" id="A0A1M6BD71"/>
<dbReference type="InterPro" id="IPR011551">
    <property type="entry name" value="NTP_PyrPHydrolase_MazG"/>
</dbReference>
<dbReference type="PANTHER" id="PTHR30522">
    <property type="entry name" value="NUCLEOSIDE TRIPHOSPHATE PYROPHOSPHOHYDROLASE"/>
    <property type="match status" value="1"/>
</dbReference>
<sequence>MPIILKRNDLVFVFLSKFFIMNNREAQLKAFDRLLTIMDELRAQCPWDKKQTMQSLRHLTIEETYELGDAILDNDLEEVKKELGDVLLHIVFYAKIGSEANDFDIADVANDICEKLISRHPHIYGDVTVKDEEEVKQNWERLKLKEGKKSVLEGVPKGLPALVKASRIQDKVAGVGFDWEKPEQVWEKVQEELQELQKEVKDGNTDAMEAEFGDVLFSMVNYARFLKINPEDALERTNKKFIHRFQYLESKAKEKGKALKDMTLAEMDVFWEEAKTL</sequence>
<dbReference type="PANTHER" id="PTHR30522:SF0">
    <property type="entry name" value="NUCLEOSIDE TRIPHOSPHATE PYROPHOSPHOHYDROLASE"/>
    <property type="match status" value="1"/>
</dbReference>
<protein>
    <recommendedName>
        <fullName evidence="4">Nucleoside triphosphate pyrophosphohydrolase</fullName>
        <ecNumber evidence="3">3.6.1.8</ecNumber>
    </recommendedName>
</protein>
<dbReference type="NCBIfam" id="NF007113">
    <property type="entry name" value="PRK09562.1"/>
    <property type="match status" value="1"/>
</dbReference>
<evidence type="ECO:0000256" key="2">
    <source>
        <dbReference type="ARBA" id="ARBA00061115"/>
    </source>
</evidence>
<dbReference type="STRING" id="558155.SAMN04487911_102152"/>
<dbReference type="Proteomes" id="UP000184231">
    <property type="component" value="Unassembled WGS sequence"/>
</dbReference>
<comment type="similarity">
    <text evidence="2">Belongs to the nucleoside triphosphate pyrophosphohydrolase family.</text>
</comment>
<dbReference type="CDD" id="cd11528">
    <property type="entry name" value="NTP-PPase_MazG_Nterm"/>
    <property type="match status" value="1"/>
</dbReference>
<dbReference type="InterPro" id="IPR048011">
    <property type="entry name" value="NTP-PPase_MazG-like_C"/>
</dbReference>
<dbReference type="GO" id="GO:0006203">
    <property type="term" value="P:dGTP catabolic process"/>
    <property type="evidence" value="ECO:0007669"/>
    <property type="project" value="TreeGrafter"/>
</dbReference>
<keyword evidence="7" id="KW-1185">Reference proteome</keyword>
<name>A0A1M6BD71_9FLAO</name>
<feature type="domain" description="NTP pyrophosphohydrolase MazG-like" evidence="5">
    <location>
        <begin position="51"/>
        <end position="123"/>
    </location>
</feature>
<reference evidence="6 7" key="1">
    <citation type="submission" date="2016-11" db="EMBL/GenBank/DDBJ databases">
        <authorList>
            <person name="Jaros S."/>
            <person name="Januszkiewicz K."/>
            <person name="Wedrychowicz H."/>
        </authorList>
    </citation>
    <scope>NUCLEOTIDE SEQUENCE [LARGE SCALE GENOMIC DNA]</scope>
    <source>
        <strain evidence="6 7">CGMCC 1.8863</strain>
    </source>
</reference>
<dbReference type="GO" id="GO:0047693">
    <property type="term" value="F:ATP diphosphatase activity"/>
    <property type="evidence" value="ECO:0007669"/>
    <property type="project" value="UniProtKB-EC"/>
</dbReference>
<dbReference type="Pfam" id="PF03819">
    <property type="entry name" value="MazG"/>
    <property type="match status" value="2"/>
</dbReference>
<dbReference type="FunFam" id="1.10.287.1080:FF:000001">
    <property type="entry name" value="Nucleoside triphosphate pyrophosphohydrolase"/>
    <property type="match status" value="1"/>
</dbReference>
<organism evidence="6 7">
    <name type="scientific">Arenibacter nanhaiticus</name>
    <dbReference type="NCBI Taxonomy" id="558155"/>
    <lineage>
        <taxon>Bacteria</taxon>
        <taxon>Pseudomonadati</taxon>
        <taxon>Bacteroidota</taxon>
        <taxon>Flavobacteriia</taxon>
        <taxon>Flavobacteriales</taxon>
        <taxon>Flavobacteriaceae</taxon>
        <taxon>Arenibacter</taxon>
    </lineage>
</organism>
<dbReference type="GO" id="GO:0046047">
    <property type="term" value="P:TTP catabolic process"/>
    <property type="evidence" value="ECO:0007669"/>
    <property type="project" value="TreeGrafter"/>
</dbReference>
<dbReference type="NCBIfam" id="TIGR00444">
    <property type="entry name" value="mazG"/>
    <property type="match status" value="1"/>
</dbReference>
<dbReference type="GO" id="GO:0046081">
    <property type="term" value="P:dUTP catabolic process"/>
    <property type="evidence" value="ECO:0007669"/>
    <property type="project" value="TreeGrafter"/>
</dbReference>
<evidence type="ECO:0000259" key="5">
    <source>
        <dbReference type="Pfam" id="PF03819"/>
    </source>
</evidence>
<dbReference type="SUPFAM" id="SSF101386">
    <property type="entry name" value="all-alpha NTP pyrophosphatases"/>
    <property type="match status" value="2"/>
</dbReference>
<dbReference type="GO" id="GO:0046076">
    <property type="term" value="P:dTTP catabolic process"/>
    <property type="evidence" value="ECO:0007669"/>
    <property type="project" value="TreeGrafter"/>
</dbReference>
<comment type="catalytic activity">
    <reaction evidence="1">
        <text>ATP + H2O = AMP + diphosphate + H(+)</text>
        <dbReference type="Rhea" id="RHEA:14245"/>
        <dbReference type="ChEBI" id="CHEBI:15377"/>
        <dbReference type="ChEBI" id="CHEBI:15378"/>
        <dbReference type="ChEBI" id="CHEBI:30616"/>
        <dbReference type="ChEBI" id="CHEBI:33019"/>
        <dbReference type="ChEBI" id="CHEBI:456215"/>
        <dbReference type="EC" id="3.6.1.8"/>
    </reaction>
</comment>
<proteinExistence type="inferred from homology"/>
<dbReference type="GO" id="GO:0006950">
    <property type="term" value="P:response to stress"/>
    <property type="evidence" value="ECO:0007669"/>
    <property type="project" value="UniProtKB-ARBA"/>
</dbReference>
<evidence type="ECO:0000313" key="6">
    <source>
        <dbReference type="EMBL" id="SHI46681.1"/>
    </source>
</evidence>
<accession>A0A1M6BD71</accession>
<dbReference type="InterPro" id="IPR004518">
    <property type="entry name" value="MazG-like_dom"/>
</dbReference>